<protein>
    <submittedName>
        <fullName evidence="3">6183_t:CDS:1</fullName>
    </submittedName>
</protein>
<dbReference type="Gene3D" id="3.90.180.10">
    <property type="entry name" value="Medium-chain alcohol dehydrogenases, catalytic domain"/>
    <property type="match status" value="1"/>
</dbReference>
<name>A0A9N9GKE7_9GLOM</name>
<dbReference type="OrthoDB" id="203908at2759"/>
<dbReference type="AlphaFoldDB" id="A0A9N9GKE7"/>
<evidence type="ECO:0000259" key="2">
    <source>
        <dbReference type="SMART" id="SM00829"/>
    </source>
</evidence>
<evidence type="ECO:0000313" key="4">
    <source>
        <dbReference type="Proteomes" id="UP000789739"/>
    </source>
</evidence>
<dbReference type="GO" id="GO:0016491">
    <property type="term" value="F:oxidoreductase activity"/>
    <property type="evidence" value="ECO:0007669"/>
    <property type="project" value="InterPro"/>
</dbReference>
<evidence type="ECO:0000313" key="3">
    <source>
        <dbReference type="EMBL" id="CAG8612318.1"/>
    </source>
</evidence>
<dbReference type="Pfam" id="PF00107">
    <property type="entry name" value="ADH_zinc_N"/>
    <property type="match status" value="1"/>
</dbReference>
<evidence type="ECO:0000256" key="1">
    <source>
        <dbReference type="ARBA" id="ARBA00022857"/>
    </source>
</evidence>
<dbReference type="InterPro" id="IPR051603">
    <property type="entry name" value="Zinc-ADH_QOR/CCCR"/>
</dbReference>
<dbReference type="InterPro" id="IPR036291">
    <property type="entry name" value="NAD(P)-bd_dom_sf"/>
</dbReference>
<feature type="non-terminal residue" evidence="3">
    <location>
        <position position="219"/>
    </location>
</feature>
<organism evidence="3 4">
    <name type="scientific">Paraglomus brasilianum</name>
    <dbReference type="NCBI Taxonomy" id="144538"/>
    <lineage>
        <taxon>Eukaryota</taxon>
        <taxon>Fungi</taxon>
        <taxon>Fungi incertae sedis</taxon>
        <taxon>Mucoromycota</taxon>
        <taxon>Glomeromycotina</taxon>
        <taxon>Glomeromycetes</taxon>
        <taxon>Paraglomerales</taxon>
        <taxon>Paraglomeraceae</taxon>
        <taxon>Paraglomus</taxon>
    </lineage>
</organism>
<accession>A0A9N9GKE7</accession>
<dbReference type="SMART" id="SM00829">
    <property type="entry name" value="PKS_ER"/>
    <property type="match status" value="1"/>
</dbReference>
<dbReference type="InterPro" id="IPR013149">
    <property type="entry name" value="ADH-like_C"/>
</dbReference>
<dbReference type="PANTHER" id="PTHR44154">
    <property type="entry name" value="QUINONE OXIDOREDUCTASE"/>
    <property type="match status" value="1"/>
</dbReference>
<keyword evidence="1" id="KW-0521">NADP</keyword>
<dbReference type="Proteomes" id="UP000789739">
    <property type="component" value="Unassembled WGS sequence"/>
</dbReference>
<dbReference type="SUPFAM" id="SSF51735">
    <property type="entry name" value="NAD(P)-binding Rossmann-fold domains"/>
    <property type="match status" value="1"/>
</dbReference>
<keyword evidence="4" id="KW-1185">Reference proteome</keyword>
<feature type="domain" description="Enoyl reductase (ER)" evidence="2">
    <location>
        <begin position="1"/>
        <end position="217"/>
    </location>
</feature>
<comment type="caution">
    <text evidence="3">The sequence shown here is derived from an EMBL/GenBank/DDBJ whole genome shotgun (WGS) entry which is preliminary data.</text>
</comment>
<dbReference type="Gene3D" id="3.40.50.720">
    <property type="entry name" value="NAD(P)-binding Rossmann-like Domain"/>
    <property type="match status" value="1"/>
</dbReference>
<reference evidence="3" key="1">
    <citation type="submission" date="2021-06" db="EMBL/GenBank/DDBJ databases">
        <authorList>
            <person name="Kallberg Y."/>
            <person name="Tangrot J."/>
            <person name="Rosling A."/>
        </authorList>
    </citation>
    <scope>NUCLEOTIDE SEQUENCE</scope>
    <source>
        <strain evidence="3">BR232B</strain>
    </source>
</reference>
<dbReference type="PANTHER" id="PTHR44154:SF1">
    <property type="entry name" value="QUINONE OXIDOREDUCTASE"/>
    <property type="match status" value="1"/>
</dbReference>
<proteinExistence type="predicted"/>
<sequence>YITAQPDAVSLKPKNLSVTEAASIGIGFLTAYIALVNSANVQEGENVLVLGSRGSVGQAAMQVTRFMKARPIGLVSKNPPQDQTDVVDTSVDDVKQKVLALTNGNGADVIIDTVGNQELFEKAIGALRVRGRYVTMSVQGNLTRTINALDFYRRELRLIGLNTLNYSKREAATILDILRPGFESGILMAPSIGMEYPLESCVDAYNAVKRGSSKLVLVP</sequence>
<dbReference type="InterPro" id="IPR020843">
    <property type="entry name" value="ER"/>
</dbReference>
<gene>
    <name evidence="3" type="ORF">PBRASI_LOCUS8241</name>
</gene>
<dbReference type="EMBL" id="CAJVPI010001428">
    <property type="protein sequence ID" value="CAG8612318.1"/>
    <property type="molecule type" value="Genomic_DNA"/>
</dbReference>